<proteinExistence type="inferred from homology"/>
<evidence type="ECO:0000256" key="11">
    <source>
        <dbReference type="ARBA" id="ARBA00023136"/>
    </source>
</evidence>
<dbReference type="InterPro" id="IPR039421">
    <property type="entry name" value="Type_1_exporter"/>
</dbReference>
<evidence type="ECO:0000256" key="8">
    <source>
        <dbReference type="ARBA" id="ARBA00022946"/>
    </source>
</evidence>
<keyword evidence="7" id="KW-0067">ATP-binding</keyword>
<evidence type="ECO:0000256" key="6">
    <source>
        <dbReference type="ARBA" id="ARBA00022792"/>
    </source>
</evidence>
<feature type="transmembrane region" description="Helical" evidence="12">
    <location>
        <begin position="387"/>
        <end position="410"/>
    </location>
</feature>
<dbReference type="GO" id="GO:0090374">
    <property type="term" value="P:oligopeptide export from mitochondrion"/>
    <property type="evidence" value="ECO:0007669"/>
    <property type="project" value="TreeGrafter"/>
</dbReference>
<dbReference type="InterPro" id="IPR027417">
    <property type="entry name" value="P-loop_NTPase"/>
</dbReference>
<dbReference type="InterPro" id="IPR036640">
    <property type="entry name" value="ABC1_TM_sf"/>
</dbReference>
<comment type="subcellular location">
    <subcellularLocation>
        <location evidence="1">Membrane</location>
        <topology evidence="1">Multi-pass membrane protein</topology>
    </subcellularLocation>
</comment>
<dbReference type="KEGG" id="obi:106876129"/>
<evidence type="ECO:0000256" key="12">
    <source>
        <dbReference type="SAM" id="Phobius"/>
    </source>
</evidence>
<dbReference type="GO" id="GO:0015421">
    <property type="term" value="F:ABC-type oligopeptide transporter activity"/>
    <property type="evidence" value="ECO:0007669"/>
    <property type="project" value="TreeGrafter"/>
</dbReference>
<dbReference type="Gene3D" id="1.20.1560.10">
    <property type="entry name" value="ABC transporter type 1, transmembrane domain"/>
    <property type="match status" value="1"/>
</dbReference>
<evidence type="ECO:0000256" key="9">
    <source>
        <dbReference type="ARBA" id="ARBA00022989"/>
    </source>
</evidence>
<dbReference type="OrthoDB" id="6500128at2759"/>
<dbReference type="Pfam" id="PF00005">
    <property type="entry name" value="ABC_tran"/>
    <property type="match status" value="1"/>
</dbReference>
<dbReference type="InterPro" id="IPR011527">
    <property type="entry name" value="ABC1_TM_dom"/>
</dbReference>
<organism evidence="15">
    <name type="scientific">Octopus bimaculoides</name>
    <name type="common">California two-spotted octopus</name>
    <dbReference type="NCBI Taxonomy" id="37653"/>
    <lineage>
        <taxon>Eukaryota</taxon>
        <taxon>Metazoa</taxon>
        <taxon>Spiralia</taxon>
        <taxon>Lophotrochozoa</taxon>
        <taxon>Mollusca</taxon>
        <taxon>Cephalopoda</taxon>
        <taxon>Coleoidea</taxon>
        <taxon>Octopodiformes</taxon>
        <taxon>Octopoda</taxon>
        <taxon>Incirrata</taxon>
        <taxon>Octopodidae</taxon>
        <taxon>Octopus</taxon>
    </lineage>
</organism>
<evidence type="ECO:0000256" key="1">
    <source>
        <dbReference type="ARBA" id="ARBA00004141"/>
    </source>
</evidence>
<dbReference type="GO" id="GO:0005743">
    <property type="term" value="C:mitochondrial inner membrane"/>
    <property type="evidence" value="ECO:0007669"/>
    <property type="project" value="TreeGrafter"/>
</dbReference>
<sequence>MFYGSTTFQLWRYVPNCSSSYGVKSVHEGQKLSMHVSFPGNLTTRMFKTNLSLTRKAFTLGPGGMACLLPGHLLRNSATCFGVGRRNIFQQNYKLKQWPPLIKSLSTPPLVRTLVLRGGRNRSCSTVIDKNTFQPKNYAKVPHRSDLKRLLGLAKGEKWKIFGAITFLLVSSTVTMSVPFCIGKVVDIINSAYKDGDVMSKLNVMCQSLMVIFLIGGLANCGRVYLIQVSGQNIVQRLREKLYSSLLRQEIGFFDNTKSGELVNRLANDTALIGQSLTGNISDGLRSICQAVGGLAMMVYVSPQLSLASMLVVPPIAMVAIVYGRYVKKITTDVQTSLANSSNVANERFNNMRTVQSFVQENLETDLYNCKLESVLSLLRREARAKALFFGFSGFSGNLVVLSVFYYGGIMMTESQLTVGELYTFLVYAVYVGISMGGITTFYSELMRGIGASTRVWELLDRQPSIEHTGGLIPSKKAEGKIEFQDIVFHYPSRRELNIFNKLCLSLDPGSITALIGHSGCGKSTTGSLLLRFYDPQSGCIKLDNQDIDCLNLSWLRQQFGIVSQEPILFSNTIAENIAYGRPNPSSVPMADIEEAAKKANAYNFIKNFPDGFQTLVGERGVMLSGGQRQRIAIARAILKDPQILILDEATSALDSESEHIVQEALDRVMAGRTVIIIAHRLSTIRNVDRIIVLNDGVVAEEGNYEELLKIPNGIFQKLVEQQTTPAASSANE</sequence>
<keyword evidence="11 12" id="KW-0472">Membrane</keyword>
<evidence type="ECO:0000256" key="10">
    <source>
        <dbReference type="ARBA" id="ARBA00023128"/>
    </source>
</evidence>
<dbReference type="OMA" id="MYTGHTL"/>
<feature type="transmembrane region" description="Helical" evidence="12">
    <location>
        <begin position="204"/>
        <end position="226"/>
    </location>
</feature>
<dbReference type="CDD" id="cd18573">
    <property type="entry name" value="ABC_6TM_ABCB10_like"/>
    <property type="match status" value="1"/>
</dbReference>
<reference evidence="15" key="1">
    <citation type="submission" date="2015-07" db="EMBL/GenBank/DDBJ databases">
        <title>MeaNS - Measles Nucleotide Surveillance Program.</title>
        <authorList>
            <person name="Tran T."/>
            <person name="Druce J."/>
        </authorList>
    </citation>
    <scope>NUCLEOTIDE SEQUENCE</scope>
    <source>
        <strain evidence="15">UCB-OBI-ISO-001</strain>
        <tissue evidence="15">Gonad</tissue>
    </source>
</reference>
<feature type="transmembrane region" description="Helical" evidence="12">
    <location>
        <begin position="161"/>
        <end position="183"/>
    </location>
</feature>
<dbReference type="PANTHER" id="PTHR43394:SF1">
    <property type="entry name" value="ATP-BINDING CASSETTE SUB-FAMILY B MEMBER 10, MITOCHONDRIAL"/>
    <property type="match status" value="1"/>
</dbReference>
<evidence type="ECO:0008006" key="16">
    <source>
        <dbReference type="Google" id="ProtNLM"/>
    </source>
</evidence>
<dbReference type="SUPFAM" id="SSF90123">
    <property type="entry name" value="ABC transporter transmembrane region"/>
    <property type="match status" value="1"/>
</dbReference>
<evidence type="ECO:0000313" key="15">
    <source>
        <dbReference type="EMBL" id="KOF77664.1"/>
    </source>
</evidence>
<gene>
    <name evidence="15" type="ORF">OCBIM_22031827mg</name>
</gene>
<accession>A0A0L8GLF9</accession>
<evidence type="ECO:0000256" key="3">
    <source>
        <dbReference type="ARBA" id="ARBA00022448"/>
    </source>
</evidence>
<protein>
    <recommendedName>
        <fullName evidence="16">ATP-binding cassette sub-family B member 10, mitochondrial</fullName>
    </recommendedName>
</protein>
<name>A0A0L8GLF9_OCTBM</name>
<dbReference type="SMART" id="SM00382">
    <property type="entry name" value="AAA"/>
    <property type="match status" value="1"/>
</dbReference>
<feature type="domain" description="ABC transmembrane type-1" evidence="14">
    <location>
        <begin position="162"/>
        <end position="448"/>
    </location>
</feature>
<dbReference type="SUPFAM" id="SSF52540">
    <property type="entry name" value="P-loop containing nucleoside triphosphate hydrolases"/>
    <property type="match status" value="1"/>
</dbReference>
<dbReference type="PIRSF" id="PIRSF002773">
    <property type="entry name" value="ABC_prm/ATPase_B"/>
    <property type="match status" value="1"/>
</dbReference>
<dbReference type="AlphaFoldDB" id="A0A0L8GLF9"/>
<keyword evidence="4 12" id="KW-0812">Transmembrane</keyword>
<evidence type="ECO:0000256" key="2">
    <source>
        <dbReference type="ARBA" id="ARBA00007577"/>
    </source>
</evidence>
<dbReference type="Pfam" id="PF00664">
    <property type="entry name" value="ABC_membrane"/>
    <property type="match status" value="1"/>
</dbReference>
<dbReference type="Gene3D" id="3.40.50.300">
    <property type="entry name" value="P-loop containing nucleotide triphosphate hydrolases"/>
    <property type="match status" value="1"/>
</dbReference>
<dbReference type="FunFam" id="3.40.50.300:FF:000205">
    <property type="entry name" value="ABC transporter B family member 4"/>
    <property type="match status" value="1"/>
</dbReference>
<dbReference type="CDD" id="cd03249">
    <property type="entry name" value="ABC_MTABC3_MDL1_MDL2"/>
    <property type="match status" value="1"/>
</dbReference>
<feature type="transmembrane region" description="Helical" evidence="12">
    <location>
        <begin position="422"/>
        <end position="443"/>
    </location>
</feature>
<evidence type="ECO:0000259" key="14">
    <source>
        <dbReference type="PROSITE" id="PS50929"/>
    </source>
</evidence>
<dbReference type="InterPro" id="IPR003593">
    <property type="entry name" value="AAA+_ATPase"/>
</dbReference>
<comment type="similarity">
    <text evidence="2">Belongs to the ABC transporter superfamily. ABCB family. Multidrug resistance exporter (TC 3.A.1.201) subfamily.</text>
</comment>
<evidence type="ECO:0000256" key="5">
    <source>
        <dbReference type="ARBA" id="ARBA00022741"/>
    </source>
</evidence>
<dbReference type="PROSITE" id="PS50893">
    <property type="entry name" value="ABC_TRANSPORTER_2"/>
    <property type="match status" value="1"/>
</dbReference>
<dbReference type="FunFam" id="1.20.1560.10:FF:000048">
    <property type="entry name" value="ATP-binding cassette sub-family B member 10, mitochondrial"/>
    <property type="match status" value="1"/>
</dbReference>
<feature type="transmembrane region" description="Helical" evidence="12">
    <location>
        <begin position="305"/>
        <end position="323"/>
    </location>
</feature>
<dbReference type="STRING" id="37653.A0A0L8GLF9"/>
<keyword evidence="9 12" id="KW-1133">Transmembrane helix</keyword>
<keyword evidence="3" id="KW-0813">Transport</keyword>
<keyword evidence="5" id="KW-0547">Nucleotide-binding</keyword>
<evidence type="ECO:0000256" key="7">
    <source>
        <dbReference type="ARBA" id="ARBA00022840"/>
    </source>
</evidence>
<keyword evidence="10" id="KW-0496">Mitochondrion</keyword>
<dbReference type="PROSITE" id="PS00211">
    <property type="entry name" value="ABC_TRANSPORTER_1"/>
    <property type="match status" value="1"/>
</dbReference>
<evidence type="ECO:0000259" key="13">
    <source>
        <dbReference type="PROSITE" id="PS50893"/>
    </source>
</evidence>
<keyword evidence="8" id="KW-0809">Transit peptide</keyword>
<dbReference type="GO" id="GO:0005524">
    <property type="term" value="F:ATP binding"/>
    <property type="evidence" value="ECO:0007669"/>
    <property type="project" value="UniProtKB-KW"/>
</dbReference>
<evidence type="ECO:0000256" key="4">
    <source>
        <dbReference type="ARBA" id="ARBA00022692"/>
    </source>
</evidence>
<dbReference type="InterPro" id="IPR017871">
    <property type="entry name" value="ABC_transporter-like_CS"/>
</dbReference>
<dbReference type="PANTHER" id="PTHR43394">
    <property type="entry name" value="ATP-DEPENDENT PERMEASE MDL1, MITOCHONDRIAL"/>
    <property type="match status" value="1"/>
</dbReference>
<dbReference type="EMBL" id="KQ421356">
    <property type="protein sequence ID" value="KOF77664.1"/>
    <property type="molecule type" value="Genomic_DNA"/>
</dbReference>
<feature type="domain" description="ABC transporter" evidence="13">
    <location>
        <begin position="482"/>
        <end position="721"/>
    </location>
</feature>
<dbReference type="InterPro" id="IPR003439">
    <property type="entry name" value="ABC_transporter-like_ATP-bd"/>
</dbReference>
<dbReference type="PROSITE" id="PS50929">
    <property type="entry name" value="ABC_TM1F"/>
    <property type="match status" value="1"/>
</dbReference>
<dbReference type="GO" id="GO:0016887">
    <property type="term" value="F:ATP hydrolysis activity"/>
    <property type="evidence" value="ECO:0007669"/>
    <property type="project" value="InterPro"/>
</dbReference>
<keyword evidence="6" id="KW-0999">Mitochondrion inner membrane</keyword>